<evidence type="ECO:0008006" key="4">
    <source>
        <dbReference type="Google" id="ProtNLM"/>
    </source>
</evidence>
<keyword evidence="3" id="KW-1185">Reference proteome</keyword>
<keyword evidence="1" id="KW-0732">Signal</keyword>
<evidence type="ECO:0000313" key="3">
    <source>
        <dbReference type="Proteomes" id="UP000094379"/>
    </source>
</evidence>
<accession>A0A1E3GUC0</accession>
<dbReference type="Proteomes" id="UP000094379">
    <property type="component" value="Unassembled WGS sequence"/>
</dbReference>
<protein>
    <recommendedName>
        <fullName evidence="4">Secreted protein</fullName>
    </recommendedName>
</protein>
<dbReference type="AlphaFoldDB" id="A0A1E3GUC0"/>
<evidence type="ECO:0000313" key="2">
    <source>
        <dbReference type="EMBL" id="ODN67643.1"/>
    </source>
</evidence>
<dbReference type="PATRIC" id="fig|291169.3.peg.754"/>
<reference evidence="2 3" key="1">
    <citation type="submission" date="2016-07" db="EMBL/GenBank/DDBJ databases">
        <title>Draft Genome Sequence of Methylophaga muralis Bur 1.</title>
        <authorList>
            <person name="Vasilenko O.V."/>
            <person name="Doronina N.V."/>
            <person name="Shmareva M.N."/>
            <person name="Tarlachkov S.V."/>
            <person name="Mustakhimov I."/>
            <person name="Trotsenko Y.A."/>
        </authorList>
    </citation>
    <scope>NUCLEOTIDE SEQUENCE [LARGE SCALE GENOMIC DNA]</scope>
    <source>
        <strain evidence="2 3">Bur 1</strain>
    </source>
</reference>
<sequence>MKLKLILLLLAAPLLANAGAVSQLGTGDPLKLVYQEMLYQYQVGLELHQQYDFKQPIDVMQCKNQHGYIQTRARSMVGTANQVEEEIRSEVIDAAWFALNCSRCGSPADSCDAVPEKLQFIKSQLEAKQKAKSEQQ</sequence>
<evidence type="ECO:0000256" key="1">
    <source>
        <dbReference type="SAM" id="SignalP"/>
    </source>
</evidence>
<feature type="signal peptide" evidence="1">
    <location>
        <begin position="1"/>
        <end position="18"/>
    </location>
</feature>
<dbReference type="RefSeq" id="WP_069295287.1">
    <property type="nucleotide sequence ID" value="NZ_MCRI01000004.1"/>
</dbReference>
<gene>
    <name evidence="2" type="ORF">A9E74_00753</name>
</gene>
<name>A0A1E3GUC0_9GAMM</name>
<organism evidence="2 3">
    <name type="scientific">Methylophaga muralis</name>
    <dbReference type="NCBI Taxonomy" id="291169"/>
    <lineage>
        <taxon>Bacteria</taxon>
        <taxon>Pseudomonadati</taxon>
        <taxon>Pseudomonadota</taxon>
        <taxon>Gammaproteobacteria</taxon>
        <taxon>Thiotrichales</taxon>
        <taxon>Piscirickettsiaceae</taxon>
        <taxon>Methylophaga</taxon>
    </lineage>
</organism>
<dbReference type="STRING" id="291169.A9E74_00753"/>
<feature type="chain" id="PRO_5009128667" description="Secreted protein" evidence="1">
    <location>
        <begin position="19"/>
        <end position="136"/>
    </location>
</feature>
<dbReference type="EMBL" id="MCRI01000004">
    <property type="protein sequence ID" value="ODN67643.1"/>
    <property type="molecule type" value="Genomic_DNA"/>
</dbReference>
<proteinExistence type="predicted"/>
<comment type="caution">
    <text evidence="2">The sequence shown here is derived from an EMBL/GenBank/DDBJ whole genome shotgun (WGS) entry which is preliminary data.</text>
</comment>